<dbReference type="Gene3D" id="3.20.20.70">
    <property type="entry name" value="Aldolase class I"/>
    <property type="match status" value="1"/>
</dbReference>
<protein>
    <recommendedName>
        <fullName evidence="5 11">Transaldolase</fullName>
        <ecNumber evidence="5 11">2.2.1.2</ecNumber>
    </recommendedName>
</protein>
<dbReference type="CDD" id="cd00955">
    <property type="entry name" value="Transaldolase_like"/>
    <property type="match status" value="1"/>
</dbReference>
<dbReference type="InterPro" id="IPR001585">
    <property type="entry name" value="TAL/FSA"/>
</dbReference>
<evidence type="ECO:0000256" key="7">
    <source>
        <dbReference type="ARBA" id="ARBA00022679"/>
    </source>
</evidence>
<keyword evidence="9 11" id="KW-0704">Schiff base</keyword>
<keyword evidence="13" id="KW-1185">Reference proteome</keyword>
<keyword evidence="7 11" id="KW-0808">Transferase</keyword>
<comment type="pathway">
    <text evidence="3 11">Carbohydrate degradation; pentose phosphate pathway; D-glyceraldehyde 3-phosphate and beta-D-fructose 6-phosphate from D-ribose 5-phosphate and D-xylulose 5-phosphate (non-oxidative stage): step 2/3.</text>
</comment>
<comment type="catalytic activity">
    <reaction evidence="10 11">
        <text>D-sedoheptulose 7-phosphate + D-glyceraldehyde 3-phosphate = D-erythrose 4-phosphate + beta-D-fructose 6-phosphate</text>
        <dbReference type="Rhea" id="RHEA:17053"/>
        <dbReference type="ChEBI" id="CHEBI:16897"/>
        <dbReference type="ChEBI" id="CHEBI:57483"/>
        <dbReference type="ChEBI" id="CHEBI:57634"/>
        <dbReference type="ChEBI" id="CHEBI:59776"/>
        <dbReference type="EC" id="2.2.1.2"/>
    </reaction>
</comment>
<sequence length="381" mass="41136">MTTPADSPIFHIRDHGQSIWMDNLSRDLLESGELQTWITDRDVRGITSNPAIFEKAIAGNAIYDPDIAAGIGEGQSITAIYETLVFADIQKACDILRPVYEASQGLDGYVSIEVSPHLAHDTETTLAEARRYAQTLDRPNLMIKIPGTPAGLPAVTQAISDGISVNVTLLFAVDSYVKTAWAYIEGLEQRASRGEAVDGIASVASFFLSRIDSAVDQRLDALIQATADPDRKAQLAAAQGKVAIANAKIAYQEYKKIVASDRWQALAAKGARMQRLLWASTGTKNPAYSDVLYVDQLVGPDTVNTLPPATIEACADHCDVASRIETDGEAAHALLANLQDWGIDLDHVMAELLEDGITKFVQPFDSLMASLAAKVQQLTPT</sequence>
<comment type="caution">
    <text evidence="12">The sequence shown here is derived from an EMBL/GenBank/DDBJ whole genome shotgun (WGS) entry which is preliminary data.</text>
</comment>
<evidence type="ECO:0000256" key="2">
    <source>
        <dbReference type="ARBA" id="ARBA00004496"/>
    </source>
</evidence>
<dbReference type="PIRSF" id="PIRSF036915">
    <property type="entry name" value="Trnald_Bac_Plnt"/>
    <property type="match status" value="1"/>
</dbReference>
<gene>
    <name evidence="11" type="primary">tal</name>
    <name evidence="12" type="ORF">PROH_08875</name>
</gene>
<dbReference type="GO" id="GO:0005975">
    <property type="term" value="P:carbohydrate metabolic process"/>
    <property type="evidence" value="ECO:0007669"/>
    <property type="project" value="InterPro"/>
</dbReference>
<dbReference type="GO" id="GO:0005737">
    <property type="term" value="C:cytoplasm"/>
    <property type="evidence" value="ECO:0007669"/>
    <property type="project" value="UniProtKB-SubCell"/>
</dbReference>
<evidence type="ECO:0000256" key="9">
    <source>
        <dbReference type="ARBA" id="ARBA00023270"/>
    </source>
</evidence>
<evidence type="ECO:0000256" key="11">
    <source>
        <dbReference type="HAMAP-Rule" id="MF_00493"/>
    </source>
</evidence>
<dbReference type="GO" id="GO:0006098">
    <property type="term" value="P:pentose-phosphate shunt"/>
    <property type="evidence" value="ECO:0007669"/>
    <property type="project" value="UniProtKB-UniRule"/>
</dbReference>
<dbReference type="SUPFAM" id="SSF51569">
    <property type="entry name" value="Aldolase"/>
    <property type="match status" value="1"/>
</dbReference>
<dbReference type="OrthoDB" id="140919at2"/>
<dbReference type="UniPathway" id="UPA00115">
    <property type="reaction ID" value="UER00414"/>
</dbReference>
<evidence type="ECO:0000256" key="6">
    <source>
        <dbReference type="ARBA" id="ARBA00022490"/>
    </source>
</evidence>
<evidence type="ECO:0000256" key="3">
    <source>
        <dbReference type="ARBA" id="ARBA00004857"/>
    </source>
</evidence>
<dbReference type="PANTHER" id="PTHR10683:SF31">
    <property type="entry name" value="TRANSALDOLASE"/>
    <property type="match status" value="1"/>
</dbReference>
<dbReference type="InterPro" id="IPR018225">
    <property type="entry name" value="Transaldolase_AS"/>
</dbReference>
<evidence type="ECO:0000256" key="5">
    <source>
        <dbReference type="ARBA" id="ARBA00013151"/>
    </source>
</evidence>
<dbReference type="NCBIfam" id="NF002881">
    <property type="entry name" value="PRK03343.1"/>
    <property type="match status" value="1"/>
</dbReference>
<reference evidence="12" key="1">
    <citation type="submission" date="2012-04" db="EMBL/GenBank/DDBJ databases">
        <authorList>
            <person name="Borisov I.G."/>
            <person name="Ivanikova N.V."/>
            <person name="Pinevich A.V."/>
        </authorList>
    </citation>
    <scope>NUCLEOTIDE SEQUENCE</scope>
    <source>
        <strain evidence="12">CALU 1027</strain>
    </source>
</reference>
<dbReference type="Pfam" id="PF00923">
    <property type="entry name" value="TAL_FSA"/>
    <property type="match status" value="1"/>
</dbReference>
<comment type="subcellular location">
    <subcellularLocation>
        <location evidence="2 11">Cytoplasm</location>
    </subcellularLocation>
</comment>
<evidence type="ECO:0000256" key="4">
    <source>
        <dbReference type="ARBA" id="ARBA00008426"/>
    </source>
</evidence>
<dbReference type="GO" id="GO:0004801">
    <property type="term" value="F:transaldolase activity"/>
    <property type="evidence" value="ECO:0007669"/>
    <property type="project" value="UniProtKB-UniRule"/>
</dbReference>
<evidence type="ECO:0000313" key="12">
    <source>
        <dbReference type="EMBL" id="KKI99907.1"/>
    </source>
</evidence>
<dbReference type="STRING" id="317619.GCA_000332315_00578"/>
<keyword evidence="8 11" id="KW-0570">Pentose shunt</keyword>
<evidence type="ECO:0000256" key="10">
    <source>
        <dbReference type="ARBA" id="ARBA00048810"/>
    </source>
</evidence>
<dbReference type="PANTHER" id="PTHR10683">
    <property type="entry name" value="TRANSALDOLASE"/>
    <property type="match status" value="1"/>
</dbReference>
<dbReference type="NCBIfam" id="TIGR00876">
    <property type="entry name" value="tal_mycobact"/>
    <property type="match status" value="1"/>
</dbReference>
<comment type="similarity">
    <text evidence="4 11">Belongs to the transaldolase family. Type 2 subfamily.</text>
</comment>
<accession>A0A0M2PXV4</accession>
<evidence type="ECO:0000256" key="1">
    <source>
        <dbReference type="ARBA" id="ARBA00003518"/>
    </source>
</evidence>
<dbReference type="AlphaFoldDB" id="A0A0M2PXV4"/>
<dbReference type="Proteomes" id="UP000034681">
    <property type="component" value="Unassembled WGS sequence"/>
</dbReference>
<dbReference type="HAMAP" id="MF_00493">
    <property type="entry name" value="Transaldolase_2"/>
    <property type="match status" value="1"/>
</dbReference>
<name>A0A0M2PXV4_PROHO</name>
<dbReference type="EC" id="2.2.1.2" evidence="5 11"/>
<dbReference type="InterPro" id="IPR004732">
    <property type="entry name" value="Transaldolase_2"/>
</dbReference>
<organism evidence="12 13">
    <name type="scientific">Prochlorothrix hollandica PCC 9006 = CALU 1027</name>
    <dbReference type="NCBI Taxonomy" id="317619"/>
    <lineage>
        <taxon>Bacteria</taxon>
        <taxon>Bacillati</taxon>
        <taxon>Cyanobacteriota</taxon>
        <taxon>Cyanophyceae</taxon>
        <taxon>Prochlorotrichales</taxon>
        <taxon>Prochlorotrichaceae</taxon>
        <taxon>Prochlorothrix</taxon>
    </lineage>
</organism>
<dbReference type="InterPro" id="IPR013785">
    <property type="entry name" value="Aldolase_TIM"/>
</dbReference>
<dbReference type="eggNOG" id="COG0176">
    <property type="taxonomic scope" value="Bacteria"/>
</dbReference>
<dbReference type="RefSeq" id="WP_016923988.1">
    <property type="nucleotide sequence ID" value="NZ_KB235933.1"/>
</dbReference>
<keyword evidence="6 11" id="KW-0963">Cytoplasm</keyword>
<evidence type="ECO:0000256" key="8">
    <source>
        <dbReference type="ARBA" id="ARBA00023126"/>
    </source>
</evidence>
<comment type="function">
    <text evidence="1 11">Transaldolase is important for the balance of metabolites in the pentose-phosphate pathway.</text>
</comment>
<proteinExistence type="inferred from homology"/>
<dbReference type="EMBL" id="AJTX02000004">
    <property type="protein sequence ID" value="KKI99907.1"/>
    <property type="molecule type" value="Genomic_DNA"/>
</dbReference>
<feature type="active site" description="Schiff-base intermediate with substrate" evidence="11">
    <location>
        <position position="144"/>
    </location>
</feature>
<dbReference type="PROSITE" id="PS01054">
    <property type="entry name" value="TRANSALDOLASE_1"/>
    <property type="match status" value="1"/>
</dbReference>
<evidence type="ECO:0000313" key="13">
    <source>
        <dbReference type="Proteomes" id="UP000034681"/>
    </source>
</evidence>